<feature type="chain" id="PRO_5016983423" evidence="1">
    <location>
        <begin position="43"/>
        <end position="303"/>
    </location>
</feature>
<evidence type="ECO:0000313" key="3">
    <source>
        <dbReference type="EMBL" id="RBO99018.1"/>
    </source>
</evidence>
<dbReference type="InterPro" id="IPR002491">
    <property type="entry name" value="ABC_transptr_periplasmic_BD"/>
</dbReference>
<comment type="caution">
    <text evidence="3">The sequence shown here is derived from an EMBL/GenBank/DDBJ whole genome shotgun (WGS) entry which is preliminary data.</text>
</comment>
<evidence type="ECO:0000256" key="1">
    <source>
        <dbReference type="SAM" id="SignalP"/>
    </source>
</evidence>
<feature type="signal peptide" evidence="1">
    <location>
        <begin position="1"/>
        <end position="42"/>
    </location>
</feature>
<keyword evidence="1" id="KW-0732">Signal</keyword>
<sequence length="303" mass="32503">MRNRHLCTKVENHPCKRPFGVKILLKNALLILLLGFCYNAQAQEQGTAQRIITLGPDVTEIVYALGSSDKIVALDRSSKYPADTANKTNVGYRRSLSAEGVLALHPDLIIASEDIGPPEVADVLNQSGVPVLYIPAINSREGLITKVSMIAERLNLQAQGEVLTKQIIADFDAAMVHVRKVSEGRGKKVVFFHGLTKLSGAGSDTAADAFIRHAGGVNPLSVYKGYKAVSEEWLLEAEPDVVLMLSDGAGGPKPEDVFSVKALQTTPAAKSKSLIVLDGPYMLGFGPRTAEAVRILADALYGQ</sequence>
<dbReference type="AlphaFoldDB" id="A0A366EC60"/>
<name>A0A366EC60_9HYPH</name>
<gene>
    <name evidence="3" type="ORF">DFR47_101627</name>
</gene>
<dbReference type="PROSITE" id="PS50983">
    <property type="entry name" value="FE_B12_PBP"/>
    <property type="match status" value="1"/>
</dbReference>
<protein>
    <submittedName>
        <fullName evidence="3">Iron complex transport system substrate-binding protein</fullName>
    </submittedName>
</protein>
<dbReference type="PANTHER" id="PTHR30535">
    <property type="entry name" value="VITAMIN B12-BINDING PROTEIN"/>
    <property type="match status" value="1"/>
</dbReference>
<dbReference type="OrthoDB" id="9797736at2"/>
<feature type="domain" description="Fe/B12 periplasmic-binding" evidence="2">
    <location>
        <begin position="50"/>
        <end position="303"/>
    </location>
</feature>
<dbReference type="Proteomes" id="UP000252893">
    <property type="component" value="Unassembled WGS sequence"/>
</dbReference>
<dbReference type="EMBL" id="QNRH01000001">
    <property type="protein sequence ID" value="RBO99018.1"/>
    <property type="molecule type" value="Genomic_DNA"/>
</dbReference>
<accession>A0A366EC60</accession>
<reference evidence="3 4" key="1">
    <citation type="submission" date="2018-06" db="EMBL/GenBank/DDBJ databases">
        <title>Genomic Encyclopedia of Type Strains, Phase IV (KMG-IV): sequencing the most valuable type-strain genomes for metagenomic binning, comparative biology and taxonomic classification.</title>
        <authorList>
            <person name="Goeker M."/>
        </authorList>
    </citation>
    <scope>NUCLEOTIDE SEQUENCE [LARGE SCALE GENOMIC DNA]</scope>
    <source>
        <strain evidence="3 4">DSM 25619</strain>
    </source>
</reference>
<evidence type="ECO:0000313" key="4">
    <source>
        <dbReference type="Proteomes" id="UP000252893"/>
    </source>
</evidence>
<proteinExistence type="predicted"/>
<evidence type="ECO:0000259" key="2">
    <source>
        <dbReference type="PROSITE" id="PS50983"/>
    </source>
</evidence>
<keyword evidence="4" id="KW-1185">Reference proteome</keyword>
<organism evidence="3 4">
    <name type="scientific">Pseudochrobactrum asaccharolyticum</name>
    <dbReference type="NCBI Taxonomy" id="354351"/>
    <lineage>
        <taxon>Bacteria</taxon>
        <taxon>Pseudomonadati</taxon>
        <taxon>Pseudomonadota</taxon>
        <taxon>Alphaproteobacteria</taxon>
        <taxon>Hyphomicrobiales</taxon>
        <taxon>Brucellaceae</taxon>
        <taxon>Pseudochrobactrum</taxon>
    </lineage>
</organism>
<dbReference type="SUPFAM" id="SSF53807">
    <property type="entry name" value="Helical backbone' metal receptor"/>
    <property type="match status" value="1"/>
</dbReference>
<dbReference type="InterPro" id="IPR050902">
    <property type="entry name" value="ABC_Transporter_SBP"/>
</dbReference>
<dbReference type="Gene3D" id="3.40.50.1980">
    <property type="entry name" value="Nitrogenase molybdenum iron protein domain"/>
    <property type="match status" value="2"/>
</dbReference>
<dbReference type="Pfam" id="PF01497">
    <property type="entry name" value="Peripla_BP_2"/>
    <property type="match status" value="1"/>
</dbReference>
<dbReference type="PANTHER" id="PTHR30535:SF4">
    <property type="entry name" value="HEMIN-BINDING PERIPLASMIC PROTEIN HMUT"/>
    <property type="match status" value="1"/>
</dbReference>